<feature type="transmembrane region" description="Helical" evidence="1">
    <location>
        <begin position="211"/>
        <end position="227"/>
    </location>
</feature>
<sequence>MTTAALPAPAAHRAARRYATAAGFAGTGRMLRLALRRDRIVLPAWVLLLSVPLGNAYVAGIDAVYPTEADRASFADSILASPSQLAMYGPIYNTSIGAVGVWKAGMFFTLVAVATILTVIRHTRAEEETGRSELVASTSVGRFAGLTAALVLGLGGALVTGLIGAASLASAEVPVRGSLAFGLALAGSGMVFAAVAAVAAQLSTGARVARGIAFGVLALAFSLRAVGDAQAGAGPVNPLTWLAPQGWSLQVRSFAGDRWWVLLLHLATALVCVGAAYLLLMRRDVGAGLIAERLGPPAASARLSGPLGLAWRLQRGTLLAWSVGLGLYALLIGSVVHGIGDELGSSETIRELIIRMGGADSLEDSMITYAFTMLGVAGSAYAISATLRLFGEENSGHAETVVTGAIGRTRWALTHLLFALGGPVVAMLTAGLLGGLVYGIAADDIGGKVPGVVAAALVQLPAIWLFVAITVALFGLAPRWTPVAWGVLTAAIAVFLLGSVSGSPQWLRDLEPFSHAPKVPGSEFSATPVVVVTGVAAVLLAIGLVGWRGRDLR</sequence>
<feature type="transmembrane region" description="Helical" evidence="1">
    <location>
        <begin position="411"/>
        <end position="440"/>
    </location>
</feature>
<feature type="transmembrane region" description="Helical" evidence="1">
    <location>
        <begin position="526"/>
        <end position="547"/>
    </location>
</feature>
<evidence type="ECO:0000313" key="3">
    <source>
        <dbReference type="Proteomes" id="UP000468928"/>
    </source>
</evidence>
<keyword evidence="1" id="KW-0472">Membrane</keyword>
<gene>
    <name evidence="2" type="ORF">GV789_03510</name>
</gene>
<reference evidence="2 3" key="1">
    <citation type="submission" date="2020-01" db="EMBL/GenBank/DDBJ databases">
        <title>Genetics and antimicrobial susceptibilities of Nocardia species isolated from the soil; a comparison with species isolated from humans.</title>
        <authorList>
            <person name="Carrasco G."/>
            <person name="Monzon S."/>
            <person name="Sansegundo M."/>
            <person name="Garcia E."/>
            <person name="Garrido N."/>
            <person name="Medina M.J."/>
            <person name="Villalon P."/>
            <person name="Ramirez-Arocha A.C."/>
            <person name="Jimenez P."/>
            <person name="Cuesta I."/>
            <person name="Valdezate S."/>
        </authorList>
    </citation>
    <scope>NUCLEOTIDE SEQUENCE [LARGE SCALE GENOMIC DNA]</scope>
    <source>
        <strain evidence="2 3">CNM20110639</strain>
    </source>
</reference>
<protein>
    <submittedName>
        <fullName evidence="2">ABC transporter permease</fullName>
    </submittedName>
</protein>
<feature type="transmembrane region" description="Helical" evidence="1">
    <location>
        <begin position="366"/>
        <end position="390"/>
    </location>
</feature>
<feature type="transmembrane region" description="Helical" evidence="1">
    <location>
        <begin position="318"/>
        <end position="340"/>
    </location>
</feature>
<feature type="transmembrane region" description="Helical" evidence="1">
    <location>
        <begin position="452"/>
        <end position="476"/>
    </location>
</feature>
<name>A0A6P1CZE7_9NOCA</name>
<dbReference type="EMBL" id="JAAGUZ010000006">
    <property type="protein sequence ID" value="NEW43526.1"/>
    <property type="molecule type" value="Genomic_DNA"/>
</dbReference>
<feature type="transmembrane region" description="Helical" evidence="1">
    <location>
        <begin position="40"/>
        <end position="58"/>
    </location>
</feature>
<evidence type="ECO:0000313" key="2">
    <source>
        <dbReference type="EMBL" id="NEW43526.1"/>
    </source>
</evidence>
<feature type="transmembrane region" description="Helical" evidence="1">
    <location>
        <begin position="140"/>
        <end position="166"/>
    </location>
</feature>
<feature type="transmembrane region" description="Helical" evidence="1">
    <location>
        <begin position="178"/>
        <end position="199"/>
    </location>
</feature>
<dbReference type="AlphaFoldDB" id="A0A6P1CZE7"/>
<accession>A0A6P1CZE7</accession>
<comment type="caution">
    <text evidence="2">The sequence shown here is derived from an EMBL/GenBank/DDBJ whole genome shotgun (WGS) entry which is preliminary data.</text>
</comment>
<evidence type="ECO:0000256" key="1">
    <source>
        <dbReference type="SAM" id="Phobius"/>
    </source>
</evidence>
<dbReference type="RefSeq" id="WP_163824136.1">
    <property type="nucleotide sequence ID" value="NZ_JAAGUY010000007.1"/>
</dbReference>
<feature type="transmembrane region" description="Helical" evidence="1">
    <location>
        <begin position="483"/>
        <end position="506"/>
    </location>
</feature>
<organism evidence="2 3">
    <name type="scientific">Nocardia cyriacigeorgica</name>
    <dbReference type="NCBI Taxonomy" id="135487"/>
    <lineage>
        <taxon>Bacteria</taxon>
        <taxon>Bacillati</taxon>
        <taxon>Actinomycetota</taxon>
        <taxon>Actinomycetes</taxon>
        <taxon>Mycobacteriales</taxon>
        <taxon>Nocardiaceae</taxon>
        <taxon>Nocardia</taxon>
    </lineage>
</organism>
<keyword evidence="1" id="KW-0812">Transmembrane</keyword>
<proteinExistence type="predicted"/>
<keyword evidence="1" id="KW-1133">Transmembrane helix</keyword>
<feature type="transmembrane region" description="Helical" evidence="1">
    <location>
        <begin position="100"/>
        <end position="120"/>
    </location>
</feature>
<dbReference type="Proteomes" id="UP000468928">
    <property type="component" value="Unassembled WGS sequence"/>
</dbReference>
<feature type="transmembrane region" description="Helical" evidence="1">
    <location>
        <begin position="259"/>
        <end position="280"/>
    </location>
</feature>